<dbReference type="Gene3D" id="3.30.70.3550">
    <property type="entry name" value="Leucyl/phenylalanyl-tRNA-protein transferase, N-terminal domain"/>
    <property type="match status" value="1"/>
</dbReference>
<keyword evidence="4 15" id="KW-0012">Acyltransferase</keyword>
<comment type="subcellular location">
    <subcellularLocation>
        <location evidence="1 15">Cytoplasm</location>
    </subcellularLocation>
</comment>
<sequence>MPVYRLGRELVFPHPELADREGILAVGGDLKSDRLILAYSNGIFPWYSEGQPILWWSPNPRFVLFPNDIRVSGSMKKVLKKAAYTVTFDRCFRDVISYCRSLREGETWITDEMTESYCRLHSMGLAHSVETWCDGRLVGGLYGVSLGKCFFGESMFSLMDNASKTALIMLAQKLMERDFVMIDSQVYTKHLESMGAVNVPRREFLRLLQTALEYDTILGSWSRF</sequence>
<comment type="catalytic activity">
    <reaction evidence="7 15">
        <text>N-terminal L-lysyl-[protein] + L-leucyl-tRNA(Leu) = N-terminal L-leucyl-L-lysyl-[protein] + tRNA(Leu) + H(+)</text>
        <dbReference type="Rhea" id="RHEA:12340"/>
        <dbReference type="Rhea" id="RHEA-COMP:9613"/>
        <dbReference type="Rhea" id="RHEA-COMP:9622"/>
        <dbReference type="Rhea" id="RHEA-COMP:12670"/>
        <dbReference type="Rhea" id="RHEA-COMP:12671"/>
        <dbReference type="ChEBI" id="CHEBI:15378"/>
        <dbReference type="ChEBI" id="CHEBI:65249"/>
        <dbReference type="ChEBI" id="CHEBI:78442"/>
        <dbReference type="ChEBI" id="CHEBI:78494"/>
        <dbReference type="ChEBI" id="CHEBI:133043"/>
        <dbReference type="EC" id="2.3.2.6"/>
    </reaction>
</comment>
<evidence type="ECO:0000256" key="1">
    <source>
        <dbReference type="ARBA" id="ARBA00004496"/>
    </source>
</evidence>
<dbReference type="PANTHER" id="PTHR30098">
    <property type="entry name" value="LEUCYL/PHENYLALANYL-TRNA--PROTEIN TRANSFERASE"/>
    <property type="match status" value="1"/>
</dbReference>
<evidence type="ECO:0000256" key="14">
    <source>
        <dbReference type="ARBA" id="ARBA00083640"/>
    </source>
</evidence>
<dbReference type="InterPro" id="IPR042203">
    <property type="entry name" value="Leu/Phe-tRNA_Trfase_C"/>
</dbReference>
<evidence type="ECO:0000256" key="15">
    <source>
        <dbReference type="HAMAP-Rule" id="MF_00688"/>
    </source>
</evidence>
<organism evidence="16 17">
    <name type="scientific">Anaerobacterium chartisolvens</name>
    <dbReference type="NCBI Taxonomy" id="1297424"/>
    <lineage>
        <taxon>Bacteria</taxon>
        <taxon>Bacillati</taxon>
        <taxon>Bacillota</taxon>
        <taxon>Clostridia</taxon>
        <taxon>Eubacteriales</taxon>
        <taxon>Oscillospiraceae</taxon>
        <taxon>Anaerobacterium</taxon>
    </lineage>
</organism>
<evidence type="ECO:0000256" key="11">
    <source>
        <dbReference type="ARBA" id="ARBA00074372"/>
    </source>
</evidence>
<evidence type="ECO:0000256" key="7">
    <source>
        <dbReference type="ARBA" id="ARBA00051538"/>
    </source>
</evidence>
<dbReference type="GO" id="GO:0008914">
    <property type="term" value="F:leucyl-tRNA--protein transferase activity"/>
    <property type="evidence" value="ECO:0007669"/>
    <property type="project" value="UniProtKB-UniRule"/>
</dbReference>
<dbReference type="FunFam" id="3.40.630.70:FF:000001">
    <property type="entry name" value="Leucyl/phenylalanyl-tRNA--protein transferase"/>
    <property type="match status" value="1"/>
</dbReference>
<accession>A0A369B7T8</accession>
<dbReference type="SUPFAM" id="SSF55729">
    <property type="entry name" value="Acyl-CoA N-acyltransferases (Nat)"/>
    <property type="match status" value="1"/>
</dbReference>
<dbReference type="Pfam" id="PF03588">
    <property type="entry name" value="Leu_Phe_trans"/>
    <property type="match status" value="1"/>
</dbReference>
<keyword evidence="2 15" id="KW-0963">Cytoplasm</keyword>
<evidence type="ECO:0000256" key="4">
    <source>
        <dbReference type="ARBA" id="ARBA00023315"/>
    </source>
</evidence>
<dbReference type="FunFam" id="3.30.70.3550:FF:000001">
    <property type="entry name" value="Leucyl/phenylalanyl-tRNA--protein transferase"/>
    <property type="match status" value="1"/>
</dbReference>
<reference evidence="16 17" key="1">
    <citation type="submission" date="2018-07" db="EMBL/GenBank/DDBJ databases">
        <title>Genomic Encyclopedia of Type Strains, Phase IV (KMG-IV): sequencing the most valuable type-strain genomes for metagenomic binning, comparative biology and taxonomic classification.</title>
        <authorList>
            <person name="Goeker M."/>
        </authorList>
    </citation>
    <scope>NUCLEOTIDE SEQUENCE [LARGE SCALE GENOMIC DNA]</scope>
    <source>
        <strain evidence="16 17">DSM 27016</strain>
    </source>
</reference>
<dbReference type="RefSeq" id="WP_114297213.1">
    <property type="nucleotide sequence ID" value="NZ_QPJT01000007.1"/>
</dbReference>
<evidence type="ECO:0000313" key="16">
    <source>
        <dbReference type="EMBL" id="RCX17491.1"/>
    </source>
</evidence>
<dbReference type="GO" id="GO:0030163">
    <property type="term" value="P:protein catabolic process"/>
    <property type="evidence" value="ECO:0007669"/>
    <property type="project" value="UniProtKB-UniRule"/>
</dbReference>
<dbReference type="InterPro" id="IPR004616">
    <property type="entry name" value="Leu/Phe-tRNA_Trfase"/>
</dbReference>
<evidence type="ECO:0000256" key="13">
    <source>
        <dbReference type="ARBA" id="ARBA00077165"/>
    </source>
</evidence>
<dbReference type="GO" id="GO:0005737">
    <property type="term" value="C:cytoplasm"/>
    <property type="evidence" value="ECO:0007669"/>
    <property type="project" value="UniProtKB-SubCell"/>
</dbReference>
<evidence type="ECO:0000256" key="10">
    <source>
        <dbReference type="ARBA" id="ARBA00066767"/>
    </source>
</evidence>
<evidence type="ECO:0000256" key="5">
    <source>
        <dbReference type="ARBA" id="ARBA00050607"/>
    </source>
</evidence>
<evidence type="ECO:0000256" key="12">
    <source>
        <dbReference type="ARBA" id="ARBA00077136"/>
    </source>
</evidence>
<dbReference type="EC" id="2.3.2.6" evidence="10 15"/>
<dbReference type="AlphaFoldDB" id="A0A369B7T8"/>
<evidence type="ECO:0000256" key="6">
    <source>
        <dbReference type="ARBA" id="ARBA00050652"/>
    </source>
</evidence>
<dbReference type="HAMAP" id="MF_00688">
    <property type="entry name" value="Leu_Phe_trans"/>
    <property type="match status" value="1"/>
</dbReference>
<comment type="catalytic activity">
    <reaction evidence="6 15">
        <text>N-terminal L-arginyl-[protein] + L-leucyl-tRNA(Leu) = N-terminal L-leucyl-L-arginyl-[protein] + tRNA(Leu) + H(+)</text>
        <dbReference type="Rhea" id="RHEA:50416"/>
        <dbReference type="Rhea" id="RHEA-COMP:9613"/>
        <dbReference type="Rhea" id="RHEA-COMP:9622"/>
        <dbReference type="Rhea" id="RHEA-COMP:12672"/>
        <dbReference type="Rhea" id="RHEA-COMP:12673"/>
        <dbReference type="ChEBI" id="CHEBI:15378"/>
        <dbReference type="ChEBI" id="CHEBI:64719"/>
        <dbReference type="ChEBI" id="CHEBI:78442"/>
        <dbReference type="ChEBI" id="CHEBI:78494"/>
        <dbReference type="ChEBI" id="CHEBI:133044"/>
        <dbReference type="EC" id="2.3.2.6"/>
    </reaction>
</comment>
<keyword evidence="17" id="KW-1185">Reference proteome</keyword>
<keyword evidence="3 15" id="KW-0808">Transferase</keyword>
<dbReference type="InterPro" id="IPR042221">
    <property type="entry name" value="Leu/Phe-tRNA_Trfase_N"/>
</dbReference>
<evidence type="ECO:0000256" key="2">
    <source>
        <dbReference type="ARBA" id="ARBA00022490"/>
    </source>
</evidence>
<dbReference type="Gene3D" id="3.40.630.70">
    <property type="entry name" value="Leucyl/phenylalanyl-tRNA-protein transferase, C-terminal domain"/>
    <property type="match status" value="1"/>
</dbReference>
<dbReference type="Proteomes" id="UP000253034">
    <property type="component" value="Unassembled WGS sequence"/>
</dbReference>
<comment type="catalytic activity">
    <reaction evidence="5 15">
        <text>L-phenylalanyl-tRNA(Phe) + an N-terminal L-alpha-aminoacyl-[protein] = an N-terminal L-phenylalanyl-L-alpha-aminoacyl-[protein] + tRNA(Phe)</text>
        <dbReference type="Rhea" id="RHEA:43632"/>
        <dbReference type="Rhea" id="RHEA-COMP:9668"/>
        <dbReference type="Rhea" id="RHEA-COMP:9699"/>
        <dbReference type="Rhea" id="RHEA-COMP:10636"/>
        <dbReference type="Rhea" id="RHEA-COMP:10637"/>
        <dbReference type="ChEBI" id="CHEBI:78442"/>
        <dbReference type="ChEBI" id="CHEBI:78531"/>
        <dbReference type="ChEBI" id="CHEBI:78597"/>
        <dbReference type="ChEBI" id="CHEBI:83561"/>
        <dbReference type="EC" id="2.3.2.6"/>
    </reaction>
</comment>
<comment type="function">
    <text evidence="8 15">Functions in the N-end rule pathway of protein degradation where it conjugates Leu, Phe and, less efficiently, Met from aminoacyl-tRNAs to the N-termini of proteins containing an N-terminal arginine or lysine.</text>
</comment>
<comment type="caution">
    <text evidence="16">The sequence shown here is derived from an EMBL/GenBank/DDBJ whole genome shotgun (WGS) entry which is preliminary data.</text>
</comment>
<dbReference type="NCBIfam" id="TIGR00667">
    <property type="entry name" value="aat"/>
    <property type="match status" value="1"/>
</dbReference>
<protein>
    <recommendedName>
        <fullName evidence="11 15">Leucyl/phenylalanyl-tRNA--protein transferase</fullName>
        <ecNumber evidence="10 15">2.3.2.6</ecNumber>
    </recommendedName>
    <alternativeName>
        <fullName evidence="12 15">L/F-transferase</fullName>
    </alternativeName>
    <alternativeName>
        <fullName evidence="13 15">Leucyltransferase</fullName>
    </alternativeName>
    <alternativeName>
        <fullName evidence="14 15">Phenyalanyltransferase</fullName>
    </alternativeName>
</protein>
<evidence type="ECO:0000313" key="17">
    <source>
        <dbReference type="Proteomes" id="UP000253034"/>
    </source>
</evidence>
<proteinExistence type="inferred from homology"/>
<dbReference type="PANTHER" id="PTHR30098:SF2">
    <property type="entry name" value="LEUCYL_PHENYLALANYL-TRNA--PROTEIN TRANSFERASE"/>
    <property type="match status" value="1"/>
</dbReference>
<dbReference type="OrthoDB" id="9790282at2"/>
<gene>
    <name evidence="15" type="primary">aat</name>
    <name evidence="16" type="ORF">DFR58_10734</name>
</gene>
<evidence type="ECO:0000256" key="9">
    <source>
        <dbReference type="ARBA" id="ARBA00061535"/>
    </source>
</evidence>
<dbReference type="InterPro" id="IPR016181">
    <property type="entry name" value="Acyl_CoA_acyltransferase"/>
</dbReference>
<name>A0A369B7T8_9FIRM</name>
<comment type="similarity">
    <text evidence="9 15">Belongs to the L/F-transferase family.</text>
</comment>
<dbReference type="EMBL" id="QPJT01000007">
    <property type="protein sequence ID" value="RCX17491.1"/>
    <property type="molecule type" value="Genomic_DNA"/>
</dbReference>
<evidence type="ECO:0000256" key="3">
    <source>
        <dbReference type="ARBA" id="ARBA00022679"/>
    </source>
</evidence>
<evidence type="ECO:0000256" key="8">
    <source>
        <dbReference type="ARBA" id="ARBA00054043"/>
    </source>
</evidence>